<comment type="caution">
    <text evidence="1">The sequence shown here is derived from an EMBL/GenBank/DDBJ whole genome shotgun (WGS) entry which is preliminary data.</text>
</comment>
<dbReference type="Proteomes" id="UP000050525">
    <property type="component" value="Unassembled WGS sequence"/>
</dbReference>
<name>A0A151P1H7_ALLMI</name>
<keyword evidence="2" id="KW-1185">Reference proteome</keyword>
<dbReference type="EMBL" id="AKHW03001300">
    <property type="protein sequence ID" value="KYO42948.1"/>
    <property type="molecule type" value="Genomic_DNA"/>
</dbReference>
<sequence>MQATLDSRCAQSLIREDLMPPHGQRTVAPVRIACLHEDEKQTKRQWVCLQVMEHQGELLVGAVPRLACEMLLGHDWAPIYDVLDRVRDAEAAQKRIQNREGWLGELEEDEGPTDEANMLDLDNLTSSLLFCDAQEKDPDIGAL</sequence>
<gene>
    <name evidence="1" type="ORF">Y1Q_0010278</name>
</gene>
<proteinExistence type="predicted"/>
<accession>A0A151P1H7</accession>
<dbReference type="AlphaFoldDB" id="A0A151P1H7"/>
<evidence type="ECO:0000313" key="2">
    <source>
        <dbReference type="Proteomes" id="UP000050525"/>
    </source>
</evidence>
<reference evidence="1 2" key="1">
    <citation type="journal article" date="2012" name="Genome Biol.">
        <title>Sequencing three crocodilian genomes to illuminate the evolution of archosaurs and amniotes.</title>
        <authorList>
            <person name="St John J.A."/>
            <person name="Braun E.L."/>
            <person name="Isberg S.R."/>
            <person name="Miles L.G."/>
            <person name="Chong A.Y."/>
            <person name="Gongora J."/>
            <person name="Dalzell P."/>
            <person name="Moran C."/>
            <person name="Bed'hom B."/>
            <person name="Abzhanov A."/>
            <person name="Burgess S.C."/>
            <person name="Cooksey A.M."/>
            <person name="Castoe T.A."/>
            <person name="Crawford N.G."/>
            <person name="Densmore L.D."/>
            <person name="Drew J.C."/>
            <person name="Edwards S.V."/>
            <person name="Faircloth B.C."/>
            <person name="Fujita M.K."/>
            <person name="Greenwold M.J."/>
            <person name="Hoffmann F.G."/>
            <person name="Howard J.M."/>
            <person name="Iguchi T."/>
            <person name="Janes D.E."/>
            <person name="Khan S.Y."/>
            <person name="Kohno S."/>
            <person name="de Koning A.J."/>
            <person name="Lance S.L."/>
            <person name="McCarthy F.M."/>
            <person name="McCormack J.E."/>
            <person name="Merchant M.E."/>
            <person name="Peterson D.G."/>
            <person name="Pollock D.D."/>
            <person name="Pourmand N."/>
            <person name="Raney B.J."/>
            <person name="Roessler K.A."/>
            <person name="Sanford J.R."/>
            <person name="Sawyer R.H."/>
            <person name="Schmidt C.J."/>
            <person name="Triplett E.W."/>
            <person name="Tuberville T.D."/>
            <person name="Venegas-Anaya M."/>
            <person name="Howard J.T."/>
            <person name="Jarvis E.D."/>
            <person name="Guillette L.J.Jr."/>
            <person name="Glenn T.C."/>
            <person name="Green R.E."/>
            <person name="Ray D.A."/>
        </authorList>
    </citation>
    <scope>NUCLEOTIDE SEQUENCE [LARGE SCALE GENOMIC DNA]</scope>
    <source>
        <strain evidence="1">KSC_2009_1</strain>
    </source>
</reference>
<organism evidence="1 2">
    <name type="scientific">Alligator mississippiensis</name>
    <name type="common">American alligator</name>
    <dbReference type="NCBI Taxonomy" id="8496"/>
    <lineage>
        <taxon>Eukaryota</taxon>
        <taxon>Metazoa</taxon>
        <taxon>Chordata</taxon>
        <taxon>Craniata</taxon>
        <taxon>Vertebrata</taxon>
        <taxon>Euteleostomi</taxon>
        <taxon>Archelosauria</taxon>
        <taxon>Archosauria</taxon>
        <taxon>Crocodylia</taxon>
        <taxon>Alligatoridae</taxon>
        <taxon>Alligatorinae</taxon>
        <taxon>Alligator</taxon>
    </lineage>
</organism>
<evidence type="ECO:0000313" key="1">
    <source>
        <dbReference type="EMBL" id="KYO42948.1"/>
    </source>
</evidence>
<protein>
    <submittedName>
        <fullName evidence="1">Uncharacterized protein</fullName>
    </submittedName>
</protein>